<evidence type="ECO:0000256" key="1">
    <source>
        <dbReference type="SAM" id="Phobius"/>
    </source>
</evidence>
<keyword evidence="1" id="KW-1133">Transmembrane helix</keyword>
<proteinExistence type="predicted"/>
<name>A0A6J7HPY1_9ZZZZ</name>
<dbReference type="EMBL" id="CAFBMR010000057">
    <property type="protein sequence ID" value="CAB4919323.1"/>
    <property type="molecule type" value="Genomic_DNA"/>
</dbReference>
<sequence>MEELPDNTWIDRTWMAYSRTILLVLAVGALLARGAYLRNMPIWVCCIAAVPALMLAVAILLRMRAISSGKLQMRRAVLVAMCVLVLACAILGALIAMMD</sequence>
<protein>
    <submittedName>
        <fullName evidence="2">Unannotated protein</fullName>
    </submittedName>
</protein>
<feature type="transmembrane region" description="Helical" evidence="1">
    <location>
        <begin position="75"/>
        <end position="98"/>
    </location>
</feature>
<gene>
    <name evidence="2" type="ORF">UFOPK3610_01312</name>
</gene>
<feature type="transmembrane region" description="Helical" evidence="1">
    <location>
        <begin position="16"/>
        <end position="35"/>
    </location>
</feature>
<keyword evidence="1" id="KW-0812">Transmembrane</keyword>
<keyword evidence="1" id="KW-0472">Membrane</keyword>
<reference evidence="2" key="1">
    <citation type="submission" date="2020-05" db="EMBL/GenBank/DDBJ databases">
        <authorList>
            <person name="Chiriac C."/>
            <person name="Salcher M."/>
            <person name="Ghai R."/>
            <person name="Kavagutti S V."/>
        </authorList>
    </citation>
    <scope>NUCLEOTIDE SEQUENCE</scope>
</reference>
<feature type="transmembrane region" description="Helical" evidence="1">
    <location>
        <begin position="41"/>
        <end position="63"/>
    </location>
</feature>
<organism evidence="2">
    <name type="scientific">freshwater metagenome</name>
    <dbReference type="NCBI Taxonomy" id="449393"/>
    <lineage>
        <taxon>unclassified sequences</taxon>
        <taxon>metagenomes</taxon>
        <taxon>ecological metagenomes</taxon>
    </lineage>
</organism>
<dbReference type="AlphaFoldDB" id="A0A6J7HPY1"/>
<evidence type="ECO:0000313" key="2">
    <source>
        <dbReference type="EMBL" id="CAB4919323.1"/>
    </source>
</evidence>
<accession>A0A6J7HPY1</accession>